<organism evidence="1 2">
    <name type="scientific">Streptomyces bungoensis</name>
    <dbReference type="NCBI Taxonomy" id="285568"/>
    <lineage>
        <taxon>Bacteria</taxon>
        <taxon>Bacillati</taxon>
        <taxon>Actinomycetota</taxon>
        <taxon>Actinomycetes</taxon>
        <taxon>Kitasatosporales</taxon>
        <taxon>Streptomycetaceae</taxon>
        <taxon>Streptomyces</taxon>
    </lineage>
</organism>
<comment type="caution">
    <text evidence="1">The sequence shown here is derived from an EMBL/GenBank/DDBJ whole genome shotgun (WGS) entry which is preliminary data.</text>
</comment>
<keyword evidence="2" id="KW-1185">Reference proteome</keyword>
<dbReference type="STRING" id="285568.AQJ66_09630"/>
<dbReference type="Proteomes" id="UP000053024">
    <property type="component" value="Unassembled WGS sequence"/>
</dbReference>
<protein>
    <submittedName>
        <fullName evidence="1">Uncharacterized protein</fullName>
    </submittedName>
</protein>
<proteinExistence type="predicted"/>
<dbReference type="AlphaFoldDB" id="A0A117RFG2"/>
<name>A0A117RFG2_9ACTN</name>
<reference evidence="1 2" key="1">
    <citation type="submission" date="2015-10" db="EMBL/GenBank/DDBJ databases">
        <title>Draft genome sequence of Streptomyces bungoensis DSM 41781, type strain for the species Streptomyces bungoensis.</title>
        <authorList>
            <person name="Ruckert C."/>
            <person name="Winkler A."/>
            <person name="Kalinowski J."/>
            <person name="Kampfer P."/>
            <person name="Glaeser S."/>
        </authorList>
    </citation>
    <scope>NUCLEOTIDE SEQUENCE [LARGE SCALE GENOMIC DNA]</scope>
    <source>
        <strain evidence="1 2">DSM 41781</strain>
    </source>
</reference>
<accession>A0A117RFG2</accession>
<gene>
    <name evidence="1" type="ORF">AQJ66_09630</name>
</gene>
<evidence type="ECO:0000313" key="1">
    <source>
        <dbReference type="EMBL" id="KUN87868.1"/>
    </source>
</evidence>
<evidence type="ECO:0000313" key="2">
    <source>
        <dbReference type="Proteomes" id="UP000053024"/>
    </source>
</evidence>
<dbReference type="EMBL" id="LMWX01000013">
    <property type="protein sequence ID" value="KUN87868.1"/>
    <property type="molecule type" value="Genomic_DNA"/>
</dbReference>
<sequence>MDDDALRACFDGRGRVEMRVDDATVAARAGQIAHALGYRRLSSRRSRHVGLRRPAPGLTRSGQPSRFVSVYSVIPGG</sequence>